<name>A0ABV8EZF3_9ACTN</name>
<accession>A0ABV8EZF3</accession>
<reference evidence="3" key="1">
    <citation type="journal article" date="2019" name="Int. J. Syst. Evol. Microbiol.">
        <title>The Global Catalogue of Microorganisms (GCM) 10K type strain sequencing project: providing services to taxonomists for standard genome sequencing and annotation.</title>
        <authorList>
            <consortium name="The Broad Institute Genomics Platform"/>
            <consortium name="The Broad Institute Genome Sequencing Center for Infectious Disease"/>
            <person name="Wu L."/>
            <person name="Ma J."/>
        </authorList>
    </citation>
    <scope>NUCLEOTIDE SEQUENCE [LARGE SCALE GENOMIC DNA]</scope>
    <source>
        <strain evidence="3">TBRC 7912</strain>
    </source>
</reference>
<protein>
    <submittedName>
        <fullName evidence="2">TolB family protein</fullName>
    </submittedName>
</protein>
<dbReference type="RefSeq" id="WP_386190240.1">
    <property type="nucleotide sequence ID" value="NZ_JBHSBC010000014.1"/>
</dbReference>
<organism evidence="2 3">
    <name type="scientific">Streptosporangium jomthongense</name>
    <dbReference type="NCBI Taxonomy" id="1193683"/>
    <lineage>
        <taxon>Bacteria</taxon>
        <taxon>Bacillati</taxon>
        <taxon>Actinomycetota</taxon>
        <taxon>Actinomycetes</taxon>
        <taxon>Streptosporangiales</taxon>
        <taxon>Streptosporangiaceae</taxon>
        <taxon>Streptosporangium</taxon>
    </lineage>
</organism>
<gene>
    <name evidence="2" type="ORF">ACFOYY_16700</name>
</gene>
<dbReference type="EMBL" id="JBHSBC010000014">
    <property type="protein sequence ID" value="MFC3981782.1"/>
    <property type="molecule type" value="Genomic_DNA"/>
</dbReference>
<dbReference type="Gene3D" id="2.120.10.30">
    <property type="entry name" value="TolB, C-terminal domain"/>
    <property type="match status" value="1"/>
</dbReference>
<feature type="signal peptide" evidence="1">
    <location>
        <begin position="1"/>
        <end position="30"/>
    </location>
</feature>
<sequence>MPVTPGINKTLGGAVIAACLTVLPPSAAHAALPADVTLPDTGVTVRESSADPLTVSSYTLGNLAYLRRGEAFAKQKGYQEITVAPGGTKALAVPSSYSSGHDSVLLADLVSEKAVKIQTVQKPFVAHFAHWSRDGRKVVLTVQRKAAGGWTTTGFVIVDVAAKTARTVTVSGVDPAATFRWTPDNAQLVAAHQGGVRFYGQDGTARRTLAKTGAPGGGEDVFSPSGKGLMTWCPASYAEDVCVWDRSSGKIAVKVKGVKPKALLGWWDERSFVAVLPGSGVYKVVVVDVKGKGLRVLADVSARDWNRKIYLSYTRS</sequence>
<dbReference type="SUPFAM" id="SSF82171">
    <property type="entry name" value="DPP6 N-terminal domain-like"/>
    <property type="match status" value="1"/>
</dbReference>
<keyword evidence="3" id="KW-1185">Reference proteome</keyword>
<evidence type="ECO:0000256" key="1">
    <source>
        <dbReference type="SAM" id="SignalP"/>
    </source>
</evidence>
<dbReference type="InterPro" id="IPR011042">
    <property type="entry name" value="6-blade_b-propeller_TolB-like"/>
</dbReference>
<evidence type="ECO:0000313" key="2">
    <source>
        <dbReference type="EMBL" id="MFC3981782.1"/>
    </source>
</evidence>
<dbReference type="Proteomes" id="UP001595698">
    <property type="component" value="Unassembled WGS sequence"/>
</dbReference>
<comment type="caution">
    <text evidence="2">The sequence shown here is derived from an EMBL/GenBank/DDBJ whole genome shotgun (WGS) entry which is preliminary data.</text>
</comment>
<keyword evidence="1" id="KW-0732">Signal</keyword>
<proteinExistence type="predicted"/>
<evidence type="ECO:0000313" key="3">
    <source>
        <dbReference type="Proteomes" id="UP001595698"/>
    </source>
</evidence>
<feature type="chain" id="PRO_5046280228" evidence="1">
    <location>
        <begin position="31"/>
        <end position="316"/>
    </location>
</feature>